<organism evidence="1 2">
    <name type="scientific">Corynebacterium imitans</name>
    <dbReference type="NCBI Taxonomy" id="156978"/>
    <lineage>
        <taxon>Bacteria</taxon>
        <taxon>Bacillati</taxon>
        <taxon>Actinomycetota</taxon>
        <taxon>Actinomycetes</taxon>
        <taxon>Mycobacteriales</taxon>
        <taxon>Corynebacteriaceae</taxon>
        <taxon>Corynebacterium</taxon>
    </lineage>
</organism>
<dbReference type="Gene3D" id="3.40.960.10">
    <property type="entry name" value="VSR Endonuclease"/>
    <property type="match status" value="1"/>
</dbReference>
<dbReference type="EMBL" id="LT906467">
    <property type="protein sequence ID" value="SNV59831.1"/>
    <property type="molecule type" value="Genomic_DNA"/>
</dbReference>
<gene>
    <name evidence="1" type="ORF">SAMEA4535761_00554</name>
</gene>
<dbReference type="OrthoDB" id="4775361at2"/>
<evidence type="ECO:0000313" key="1">
    <source>
        <dbReference type="EMBL" id="SNV59831.1"/>
    </source>
</evidence>
<dbReference type="RefSeq" id="WP_051904735.1">
    <property type="nucleotide sequence ID" value="NZ_CP009211.1"/>
</dbReference>
<dbReference type="Proteomes" id="UP000215374">
    <property type="component" value="Chromosome 1"/>
</dbReference>
<dbReference type="AlphaFoldDB" id="A0A239YKR6"/>
<accession>A0A239YKR6</accession>
<reference evidence="1 2" key="1">
    <citation type="submission" date="2017-06" db="EMBL/GenBank/DDBJ databases">
        <authorList>
            <consortium name="Pathogen Informatics"/>
        </authorList>
    </citation>
    <scope>NUCLEOTIDE SEQUENCE [LARGE SCALE GENOMIC DNA]</scope>
    <source>
        <strain evidence="1 2">NCTC13015</strain>
    </source>
</reference>
<protein>
    <recommendedName>
        <fullName evidence="3">DUF559 domain-containing protein</fullName>
    </recommendedName>
</protein>
<evidence type="ECO:0000313" key="2">
    <source>
        <dbReference type="Proteomes" id="UP000215374"/>
    </source>
</evidence>
<proteinExistence type="predicted"/>
<name>A0A239YKR6_9CORY</name>
<evidence type="ECO:0008006" key="3">
    <source>
        <dbReference type="Google" id="ProtNLM"/>
    </source>
</evidence>
<sequence>MGIDRENQVELQRWEERKGELRREIVDKRTLSREALVYLAEHYLALSSVIYYPRSAWEELRYHERQWLRVEAAGRTSNSAILVGRSAARMHGMWVISTSAEHIELALPSGGVSTNRDRSQGLVFRRSKLLPMDIGDVDGHRLTTGFRTFADIARYHGFVEGLVAADYLLRRGFDLEMLHTHAALLGRAKGIGTVRKCLDHAVANSDSPYESLARGLLIQAGIGPVTTQYEVAGRYADLCIDGWLLIEIDGEVKYQGPDAEQVRQKEFRRQKRIANQGYVFLRYSPGFLRRNPETFVQEVRDTLVGQQKAVRRRLR</sequence>